<dbReference type="InterPro" id="IPR029058">
    <property type="entry name" value="AB_hydrolase_fold"/>
</dbReference>
<protein>
    <submittedName>
        <fullName evidence="1">Alpha/beta hydrolase</fullName>
    </submittedName>
</protein>
<dbReference type="SUPFAM" id="SSF53474">
    <property type="entry name" value="alpha/beta-Hydrolases"/>
    <property type="match status" value="1"/>
</dbReference>
<keyword evidence="1" id="KW-0378">Hydrolase</keyword>
<organism evidence="1 2">
    <name type="scientific">Rhodococcus erythropolis</name>
    <name type="common">Arthrobacter picolinophilus</name>
    <dbReference type="NCBI Taxonomy" id="1833"/>
    <lineage>
        <taxon>Bacteria</taxon>
        <taxon>Bacillati</taxon>
        <taxon>Actinomycetota</taxon>
        <taxon>Actinomycetes</taxon>
        <taxon>Mycobacteriales</taxon>
        <taxon>Nocardiaceae</taxon>
        <taxon>Rhodococcus</taxon>
        <taxon>Rhodococcus erythropolis group</taxon>
    </lineage>
</organism>
<sequence length="207" mass="22573">MDESPTVVIVPGLRDHVEDHWQTHLARRLDNVLTVPPLETDKLSRDARVAALDEVLTSVSSPVVLVAHSAGVMTVAHWARAHHRDVAGALLVTPADLELPLPESYPSLEELDRNGWLPIPRQRLPFPSTVAASRNDPLAGYRRVVGLAEGWGSRLLDLGEVGHLNPASGYGYWPRAESLVRELLESVSHAASSHATDSDAQEEHSHA</sequence>
<dbReference type="RefSeq" id="WP_042950423.1">
    <property type="nucleotide sequence ID" value="NZ_CP050124.1"/>
</dbReference>
<proteinExistence type="predicted"/>
<name>A0A0C2WJ34_RHOER</name>
<dbReference type="Proteomes" id="UP000502345">
    <property type="component" value="Chromosome"/>
</dbReference>
<dbReference type="InterPro" id="IPR010662">
    <property type="entry name" value="RBBP9/YdeN"/>
</dbReference>
<gene>
    <name evidence="1" type="ORF">G9444_0423</name>
</gene>
<accession>A0A0C2WJ34</accession>
<dbReference type="GO" id="GO:0016787">
    <property type="term" value="F:hydrolase activity"/>
    <property type="evidence" value="ECO:0007669"/>
    <property type="project" value="UniProtKB-KW"/>
</dbReference>
<reference evidence="1 2" key="1">
    <citation type="submission" date="2020-03" db="EMBL/GenBank/DDBJ databases">
        <title>Screen low temperature-resistant strains for efficient degradation of petroleum hydrocarbons under the low temperature.</title>
        <authorList>
            <person name="Wang Y."/>
            <person name="Chen J."/>
        </authorList>
    </citation>
    <scope>NUCLEOTIDE SEQUENCE [LARGE SCALE GENOMIC DNA]</scope>
    <source>
        <strain evidence="1 2">KB1</strain>
    </source>
</reference>
<dbReference type="Gene3D" id="3.40.50.1820">
    <property type="entry name" value="alpha/beta hydrolase"/>
    <property type="match status" value="1"/>
</dbReference>
<evidence type="ECO:0000313" key="1">
    <source>
        <dbReference type="EMBL" id="QIP37667.1"/>
    </source>
</evidence>
<dbReference type="Pfam" id="PF06821">
    <property type="entry name" value="Ser_hydrolase"/>
    <property type="match status" value="1"/>
</dbReference>
<dbReference type="AlphaFoldDB" id="A0A0C2WJ34"/>
<evidence type="ECO:0000313" key="2">
    <source>
        <dbReference type="Proteomes" id="UP000502345"/>
    </source>
</evidence>
<dbReference type="EMBL" id="CP050124">
    <property type="protein sequence ID" value="QIP37667.1"/>
    <property type="molecule type" value="Genomic_DNA"/>
</dbReference>